<dbReference type="RefSeq" id="WP_083670720.1">
    <property type="nucleotide sequence ID" value="NZ_CP015583.1"/>
</dbReference>
<evidence type="ECO:0000313" key="3">
    <source>
        <dbReference type="EMBL" id="MDT8331825.1"/>
    </source>
</evidence>
<evidence type="ECO:0000313" key="4">
    <source>
        <dbReference type="Proteomes" id="UP001258945"/>
    </source>
</evidence>
<feature type="region of interest" description="Disordered" evidence="1">
    <location>
        <begin position="1"/>
        <end position="26"/>
    </location>
</feature>
<gene>
    <name evidence="3" type="ORF">RQ831_12240</name>
</gene>
<keyword evidence="4" id="KW-1185">Reference proteome</keyword>
<dbReference type="InterPro" id="IPR018713">
    <property type="entry name" value="MPAB/Lcp_cat_dom"/>
</dbReference>
<dbReference type="Proteomes" id="UP001258945">
    <property type="component" value="Unassembled WGS sequence"/>
</dbReference>
<dbReference type="GO" id="GO:0016491">
    <property type="term" value="F:oxidoreductase activity"/>
    <property type="evidence" value="ECO:0007669"/>
    <property type="project" value="UniProtKB-KW"/>
</dbReference>
<evidence type="ECO:0000256" key="1">
    <source>
        <dbReference type="SAM" id="MobiDB-lite"/>
    </source>
</evidence>
<comment type="caution">
    <text evidence="3">The sequence shown here is derived from an EMBL/GenBank/DDBJ whole genome shotgun (WGS) entry which is preliminary data.</text>
</comment>
<dbReference type="EC" id="1.-.-.-" evidence="3"/>
<organism evidence="3 4">
    <name type="scientific">Roseomonas gilardii</name>
    <dbReference type="NCBI Taxonomy" id="257708"/>
    <lineage>
        <taxon>Bacteria</taxon>
        <taxon>Pseudomonadati</taxon>
        <taxon>Pseudomonadota</taxon>
        <taxon>Alphaproteobacteria</taxon>
        <taxon>Acetobacterales</taxon>
        <taxon>Roseomonadaceae</taxon>
        <taxon>Roseomonas</taxon>
    </lineage>
</organism>
<dbReference type="PANTHER" id="PTHR36151:SF3">
    <property type="entry name" value="ER-BOUND OXYGENASE MPAB_MPAB'_RUBBER OXYGENASE CATALYTIC DOMAIN-CONTAINING PROTEIN"/>
    <property type="match status" value="1"/>
</dbReference>
<proteinExistence type="predicted"/>
<accession>A0ABU3MHJ8</accession>
<reference evidence="3 4" key="1">
    <citation type="journal article" date="2019" name="Microb. Pathog.">
        <title>Comparison of VITEK 2, MALDI-TOF MS, 16S rRNA gene sequencing, and whole-genome sequencing for identification of Roseomonas mucosa.</title>
        <authorList>
            <person name="Rudolph W.W."/>
            <person name="Gunzer F."/>
            <person name="Trauth M."/>
            <person name="Bunk B."/>
            <person name="Bigge R."/>
            <person name="Schrottner P."/>
        </authorList>
    </citation>
    <scope>NUCLEOTIDE SEQUENCE [LARGE SCALE GENOMIC DNA]</scope>
    <source>
        <strain evidence="3 4">DSM 103800</strain>
    </source>
</reference>
<dbReference type="Pfam" id="PF09995">
    <property type="entry name" value="MPAB_Lcp_cat"/>
    <property type="match status" value="1"/>
</dbReference>
<sequence>MPLPLPAGVPTWHGMSDASPPRPGPPLAALLPAPLARPLKRAIVAEVRGMFNDASRGERPVARREDGWFGPDSVAWRLHGDVAAMMVGGIAGLLLQMLHPAVLAGVWDHSDFRADMGGRLRRTARFIALTTYGGPEEAAAAVARVRSIHARVRGRLPDGTPYAADDPALLAWVHVTEVVSFLEAGLRYGGLALSAAEQDRYVAEMAWVGEALGAAPVPRSRGEARRLIEAMRPGLRCDARTREVAGLVLSPGTGKAEPLRALAGRAAVDLLPLWARRMHGLEMPLLAAPLVRGGVRGVARTLRWAFR</sequence>
<feature type="domain" description="ER-bound oxygenase mpaB/mpaB'/Rubber oxygenase catalytic" evidence="2">
    <location>
        <begin position="76"/>
        <end position="304"/>
    </location>
</feature>
<name>A0ABU3MHJ8_9PROT</name>
<evidence type="ECO:0000259" key="2">
    <source>
        <dbReference type="Pfam" id="PF09995"/>
    </source>
</evidence>
<dbReference type="EMBL" id="JAVVDO010000018">
    <property type="protein sequence ID" value="MDT8331825.1"/>
    <property type="molecule type" value="Genomic_DNA"/>
</dbReference>
<dbReference type="PANTHER" id="PTHR36151">
    <property type="entry name" value="BLR2777 PROTEIN"/>
    <property type="match status" value="1"/>
</dbReference>
<keyword evidence="3" id="KW-0560">Oxidoreductase</keyword>
<protein>
    <submittedName>
        <fullName evidence="3">Oxygenase MpaB family protein</fullName>
        <ecNumber evidence="3">1.-.-.-</ecNumber>
    </submittedName>
</protein>